<sequence>MKETGIIMSGNHPKLILDGLKTQTRRTWGLREINANPDYWRVRPSGWQGIWEFYASDPTSDSARLKSCPYGQVGDRL</sequence>
<gene>
    <name evidence="1" type="ORF">S01H1_18486</name>
</gene>
<reference evidence="1" key="1">
    <citation type="journal article" date="2014" name="Front. Microbiol.">
        <title>High frequency of phylogenetically diverse reductive dehalogenase-homologous genes in deep subseafloor sedimentary metagenomes.</title>
        <authorList>
            <person name="Kawai M."/>
            <person name="Futagami T."/>
            <person name="Toyoda A."/>
            <person name="Takaki Y."/>
            <person name="Nishi S."/>
            <person name="Hori S."/>
            <person name="Arai W."/>
            <person name="Tsubouchi T."/>
            <person name="Morono Y."/>
            <person name="Uchiyama I."/>
            <person name="Ito T."/>
            <person name="Fujiyama A."/>
            <person name="Inagaki F."/>
            <person name="Takami H."/>
        </authorList>
    </citation>
    <scope>NUCLEOTIDE SEQUENCE</scope>
    <source>
        <strain evidence="1">Expedition CK06-06</strain>
    </source>
</reference>
<feature type="non-terminal residue" evidence="1">
    <location>
        <position position="77"/>
    </location>
</feature>
<protein>
    <submittedName>
        <fullName evidence="1">Uncharacterized protein</fullName>
    </submittedName>
</protein>
<dbReference type="AlphaFoldDB" id="X0SYL1"/>
<comment type="caution">
    <text evidence="1">The sequence shown here is derived from an EMBL/GenBank/DDBJ whole genome shotgun (WGS) entry which is preliminary data.</text>
</comment>
<evidence type="ECO:0000313" key="1">
    <source>
        <dbReference type="EMBL" id="GAF80987.1"/>
    </source>
</evidence>
<dbReference type="EMBL" id="BARS01009888">
    <property type="protein sequence ID" value="GAF80987.1"/>
    <property type="molecule type" value="Genomic_DNA"/>
</dbReference>
<name>X0SYL1_9ZZZZ</name>
<accession>X0SYL1</accession>
<organism evidence="1">
    <name type="scientific">marine sediment metagenome</name>
    <dbReference type="NCBI Taxonomy" id="412755"/>
    <lineage>
        <taxon>unclassified sequences</taxon>
        <taxon>metagenomes</taxon>
        <taxon>ecological metagenomes</taxon>
    </lineage>
</organism>
<proteinExistence type="predicted"/>